<feature type="compositionally biased region" description="Low complexity" evidence="1">
    <location>
        <begin position="268"/>
        <end position="281"/>
    </location>
</feature>
<dbReference type="OrthoDB" id="4187917at2759"/>
<gene>
    <name evidence="2" type="ORF">MGYG_02338</name>
</gene>
<dbReference type="HOGENOM" id="CLU_036015_0_0_1"/>
<dbReference type="eggNOG" id="ENOG502SUYN">
    <property type="taxonomic scope" value="Eukaryota"/>
</dbReference>
<dbReference type="GeneID" id="10030109"/>
<dbReference type="EMBL" id="DS989823">
    <property type="protein sequence ID" value="EFQ99325.1"/>
    <property type="molecule type" value="Genomic_DNA"/>
</dbReference>
<dbReference type="InParanoid" id="E4UR50"/>
<feature type="region of interest" description="Disordered" evidence="1">
    <location>
        <begin position="479"/>
        <end position="510"/>
    </location>
</feature>
<feature type="compositionally biased region" description="Polar residues" evidence="1">
    <location>
        <begin position="232"/>
        <end position="247"/>
    </location>
</feature>
<evidence type="ECO:0000313" key="2">
    <source>
        <dbReference type="EMBL" id="EFQ99325.1"/>
    </source>
</evidence>
<protein>
    <submittedName>
        <fullName evidence="2">Uncharacterized protein</fullName>
    </submittedName>
</protein>
<dbReference type="AlphaFoldDB" id="E4UR50"/>
<feature type="region of interest" description="Disordered" evidence="1">
    <location>
        <begin position="375"/>
        <end position="429"/>
    </location>
</feature>
<dbReference type="OMA" id="LALWWIH"/>
<accession>E4UR50</accession>
<proteinExistence type="predicted"/>
<name>E4UR50_ARTGP</name>
<dbReference type="RefSeq" id="XP_003174808.1">
    <property type="nucleotide sequence ID" value="XM_003174760.1"/>
</dbReference>
<evidence type="ECO:0000256" key="1">
    <source>
        <dbReference type="SAM" id="MobiDB-lite"/>
    </source>
</evidence>
<feature type="region of interest" description="Disordered" evidence="1">
    <location>
        <begin position="206"/>
        <end position="325"/>
    </location>
</feature>
<feature type="compositionally biased region" description="Low complexity" evidence="1">
    <location>
        <begin position="289"/>
        <end position="303"/>
    </location>
</feature>
<sequence>MATTLLEYLTQPNPEVDHSRSLQGLPSKCDSKEEIHVVDWKDFTYATLISCYGDVLSAHVNYPLPEISPPVRNIELKIFDEDSLDHLLTRTVVPPVNESLRIAWEGYHPNYPGLAIDMTRGGRARRSQYDLPALDLRDESQNANSAPAPFINRCPGDTKLSSKWRSMTNKDKVHYYWPYAQMIKYCGDTWNVRYGAMILSGIANKRSPRNVAEQSSRSAGHDSPLFVPSSPPATRSSPQRQTHLRNISTTSATSAMSIDRSSGRPRQTSITSSLASLSMSDASEHIPGSEHMSSSDHMPSSQSYKDDGKGGEYRPVEMKSIPWDNSGKGKLTVKLALWWIHMMAAAPGCDTTIGPEYPPLDAWVLRNGVYHHNTTGLVSKNPPDNAMTISPRQASRGIMTPPRQRQSSGSPPAEHLSSPNQPSPQPPTREEIARIRWVPEQSRWQYRTRSGSGGFIRDRVPIPGGDGVSCYYIRRTPEGNAQWVRGISDEDDEGDESMGLPPAPSRDRRP</sequence>
<evidence type="ECO:0000313" key="3">
    <source>
        <dbReference type="Proteomes" id="UP000002669"/>
    </source>
</evidence>
<dbReference type="VEuPathDB" id="FungiDB:MGYG_02338"/>
<feature type="compositionally biased region" description="Basic and acidic residues" evidence="1">
    <location>
        <begin position="304"/>
        <end position="317"/>
    </location>
</feature>
<dbReference type="Proteomes" id="UP000002669">
    <property type="component" value="Unassembled WGS sequence"/>
</dbReference>
<reference evidence="3" key="1">
    <citation type="journal article" date="2012" name="MBio">
        <title>Comparative genome analysis of Trichophyton rubrum and related dermatophytes reveals candidate genes involved in infection.</title>
        <authorList>
            <person name="Martinez D.A."/>
            <person name="Oliver B.G."/>
            <person name="Graeser Y."/>
            <person name="Goldberg J.M."/>
            <person name="Li W."/>
            <person name="Martinez-Rossi N.M."/>
            <person name="Monod M."/>
            <person name="Shelest E."/>
            <person name="Barton R.C."/>
            <person name="Birch E."/>
            <person name="Brakhage A.A."/>
            <person name="Chen Z."/>
            <person name="Gurr S.J."/>
            <person name="Heiman D."/>
            <person name="Heitman J."/>
            <person name="Kosti I."/>
            <person name="Rossi A."/>
            <person name="Saif S."/>
            <person name="Samalova M."/>
            <person name="Saunders C.W."/>
            <person name="Shea T."/>
            <person name="Summerbell R.C."/>
            <person name="Xu J."/>
            <person name="Young S."/>
            <person name="Zeng Q."/>
            <person name="Birren B.W."/>
            <person name="Cuomo C.A."/>
            <person name="White T.C."/>
        </authorList>
    </citation>
    <scope>NUCLEOTIDE SEQUENCE [LARGE SCALE GENOMIC DNA]</scope>
    <source>
        <strain evidence="3">ATCC MYA-4604 / CBS 118893</strain>
    </source>
</reference>
<feature type="region of interest" description="Disordered" evidence="1">
    <location>
        <begin position="449"/>
        <end position="468"/>
    </location>
</feature>
<organism evidence="3">
    <name type="scientific">Arthroderma gypseum (strain ATCC MYA-4604 / CBS 118893)</name>
    <name type="common">Microsporum gypseum</name>
    <dbReference type="NCBI Taxonomy" id="535722"/>
    <lineage>
        <taxon>Eukaryota</taxon>
        <taxon>Fungi</taxon>
        <taxon>Dikarya</taxon>
        <taxon>Ascomycota</taxon>
        <taxon>Pezizomycotina</taxon>
        <taxon>Eurotiomycetes</taxon>
        <taxon>Eurotiomycetidae</taxon>
        <taxon>Onygenales</taxon>
        <taxon>Arthrodermataceae</taxon>
        <taxon>Nannizzia</taxon>
    </lineage>
</organism>
<feature type="compositionally biased region" description="Low complexity" evidence="1">
    <location>
        <begin position="401"/>
        <end position="420"/>
    </location>
</feature>
<dbReference type="STRING" id="535722.E4UR50"/>
<keyword evidence="3" id="KW-1185">Reference proteome</keyword>